<comment type="caution">
    <text evidence="15">The sequence shown here is derived from an EMBL/GenBank/DDBJ whole genome shotgun (WGS) entry which is preliminary data.</text>
</comment>
<feature type="transmembrane region" description="Helical" evidence="13">
    <location>
        <begin position="713"/>
        <end position="732"/>
    </location>
</feature>
<dbReference type="Pfam" id="PF01150">
    <property type="entry name" value="GDA1_CD39"/>
    <property type="match status" value="1"/>
</dbReference>
<dbReference type="SUPFAM" id="SSF57850">
    <property type="entry name" value="RING/U-box"/>
    <property type="match status" value="1"/>
</dbReference>
<dbReference type="InterPro" id="IPR000407">
    <property type="entry name" value="GDA1_CD39_NTPase"/>
</dbReference>
<dbReference type="Proteomes" id="UP001358586">
    <property type="component" value="Chromosome 13"/>
</dbReference>
<dbReference type="Gene3D" id="3.30.420.40">
    <property type="match status" value="1"/>
</dbReference>
<feature type="transmembrane region" description="Helical" evidence="13">
    <location>
        <begin position="50"/>
        <end position="72"/>
    </location>
</feature>
<keyword evidence="5" id="KW-0378">Hydrolase</keyword>
<accession>A0ABR0MDD7</accession>
<evidence type="ECO:0000256" key="1">
    <source>
        <dbReference type="ARBA" id="ARBA00009283"/>
    </source>
</evidence>
<keyword evidence="16" id="KW-1185">Reference proteome</keyword>
<keyword evidence="4" id="KW-0863">Zinc-finger</keyword>
<name>A0ABR0MDD7_GOSAR</name>
<dbReference type="PANTHER" id="PTHR11782:SF3">
    <property type="entry name" value="APYRASE 6-RELATED"/>
    <property type="match status" value="1"/>
</dbReference>
<feature type="region of interest" description="Disordered" evidence="12">
    <location>
        <begin position="1"/>
        <end position="25"/>
    </location>
</feature>
<evidence type="ECO:0000256" key="8">
    <source>
        <dbReference type="ARBA" id="ARBA00031370"/>
    </source>
</evidence>
<evidence type="ECO:0000256" key="2">
    <source>
        <dbReference type="ARBA" id="ARBA00012148"/>
    </source>
</evidence>
<reference evidence="15 16" key="1">
    <citation type="submission" date="2023-03" db="EMBL/GenBank/DDBJ databases">
        <title>WGS of Gossypium arboreum.</title>
        <authorList>
            <person name="Yu D."/>
        </authorList>
    </citation>
    <scope>NUCLEOTIDE SEQUENCE [LARGE SCALE GENOMIC DNA]</scope>
    <source>
        <tissue evidence="15">Leaf</tissue>
    </source>
</reference>
<gene>
    <name evidence="15" type="ORF">PVK06_047268</name>
</gene>
<evidence type="ECO:0000256" key="10">
    <source>
        <dbReference type="ARBA" id="ARBA00032306"/>
    </source>
</evidence>
<keyword evidence="13" id="KW-1133">Transmembrane helix</keyword>
<feature type="transmembrane region" description="Helical" evidence="13">
    <location>
        <begin position="744"/>
        <end position="768"/>
    </location>
</feature>
<feature type="compositionally biased region" description="Basic and acidic residues" evidence="12">
    <location>
        <begin position="573"/>
        <end position="584"/>
    </location>
</feature>
<keyword evidence="13" id="KW-0472">Membrane</keyword>
<protein>
    <recommendedName>
        <fullName evidence="2">apyrase</fullName>
        <ecNumber evidence="2">3.6.1.5</ecNumber>
    </recommendedName>
    <alternativeName>
        <fullName evidence="9">ATP-diphosphatase</fullName>
    </alternativeName>
    <alternativeName>
        <fullName evidence="10">ATP-diphosphohydrolase</fullName>
    </alternativeName>
    <alternativeName>
        <fullName evidence="7">Adenosine diphosphatase</fullName>
    </alternativeName>
    <alternativeName>
        <fullName evidence="8">NTPDase</fullName>
    </alternativeName>
</protein>
<evidence type="ECO:0000256" key="11">
    <source>
        <dbReference type="ARBA" id="ARBA00049175"/>
    </source>
</evidence>
<comment type="catalytic activity">
    <reaction evidence="11">
        <text>a ribonucleoside 5'-triphosphate + 2 H2O = a ribonucleoside 5'-phosphate + 2 phosphate + 2 H(+)</text>
        <dbReference type="Rhea" id="RHEA:36795"/>
        <dbReference type="ChEBI" id="CHEBI:15377"/>
        <dbReference type="ChEBI" id="CHEBI:15378"/>
        <dbReference type="ChEBI" id="CHEBI:43474"/>
        <dbReference type="ChEBI" id="CHEBI:58043"/>
        <dbReference type="ChEBI" id="CHEBI:61557"/>
        <dbReference type="EC" id="3.6.1.5"/>
    </reaction>
</comment>
<feature type="transmembrane region" description="Helical" evidence="13">
    <location>
        <begin position="500"/>
        <end position="518"/>
    </location>
</feature>
<feature type="region of interest" description="Disordered" evidence="12">
    <location>
        <begin position="563"/>
        <end position="585"/>
    </location>
</feature>
<evidence type="ECO:0000313" key="16">
    <source>
        <dbReference type="Proteomes" id="UP001358586"/>
    </source>
</evidence>
<evidence type="ECO:0000256" key="12">
    <source>
        <dbReference type="SAM" id="MobiDB-lite"/>
    </source>
</evidence>
<proteinExistence type="inferred from homology"/>
<dbReference type="InterPro" id="IPR011016">
    <property type="entry name" value="Znf_RING-CH"/>
</dbReference>
<dbReference type="CDD" id="cd16495">
    <property type="entry name" value="RING_CH-C4HC3_MARCH"/>
    <property type="match status" value="1"/>
</dbReference>
<keyword evidence="3" id="KW-0479">Metal-binding</keyword>
<evidence type="ECO:0000256" key="6">
    <source>
        <dbReference type="ARBA" id="ARBA00022833"/>
    </source>
</evidence>
<evidence type="ECO:0000256" key="13">
    <source>
        <dbReference type="SAM" id="Phobius"/>
    </source>
</evidence>
<dbReference type="Pfam" id="PF12428">
    <property type="entry name" value="DUF3675"/>
    <property type="match status" value="1"/>
</dbReference>
<evidence type="ECO:0000259" key="14">
    <source>
        <dbReference type="PROSITE" id="PS51292"/>
    </source>
</evidence>
<dbReference type="PANTHER" id="PTHR11782">
    <property type="entry name" value="ADENOSINE/GUANOSINE DIPHOSPHATASE"/>
    <property type="match status" value="1"/>
</dbReference>
<dbReference type="Pfam" id="PF12906">
    <property type="entry name" value="RINGv"/>
    <property type="match status" value="1"/>
</dbReference>
<dbReference type="Gene3D" id="3.30.40.10">
    <property type="entry name" value="Zinc/RING finger domain, C3HC4 (zinc finger)"/>
    <property type="match status" value="1"/>
</dbReference>
<keyword evidence="13" id="KW-0812">Transmembrane</keyword>
<evidence type="ECO:0000256" key="5">
    <source>
        <dbReference type="ARBA" id="ARBA00022801"/>
    </source>
</evidence>
<dbReference type="Gene3D" id="3.30.420.150">
    <property type="entry name" value="Exopolyphosphatase. Domain 2"/>
    <property type="match status" value="1"/>
</dbReference>
<comment type="similarity">
    <text evidence="1">Belongs to the GDA1/CD39 NTPase family.</text>
</comment>
<dbReference type="EMBL" id="JARKNE010000013">
    <property type="protein sequence ID" value="KAK5771093.1"/>
    <property type="molecule type" value="Genomic_DNA"/>
</dbReference>
<dbReference type="InterPro" id="IPR022143">
    <property type="entry name" value="DUF3675"/>
</dbReference>
<organism evidence="15 16">
    <name type="scientific">Gossypium arboreum</name>
    <name type="common">Tree cotton</name>
    <name type="synonym">Gossypium nanking</name>
    <dbReference type="NCBI Taxonomy" id="29729"/>
    <lineage>
        <taxon>Eukaryota</taxon>
        <taxon>Viridiplantae</taxon>
        <taxon>Streptophyta</taxon>
        <taxon>Embryophyta</taxon>
        <taxon>Tracheophyta</taxon>
        <taxon>Spermatophyta</taxon>
        <taxon>Magnoliopsida</taxon>
        <taxon>eudicotyledons</taxon>
        <taxon>Gunneridae</taxon>
        <taxon>Pentapetalae</taxon>
        <taxon>rosids</taxon>
        <taxon>malvids</taxon>
        <taxon>Malvales</taxon>
        <taxon>Malvaceae</taxon>
        <taxon>Malvoideae</taxon>
        <taxon>Gossypium</taxon>
    </lineage>
</organism>
<evidence type="ECO:0000313" key="15">
    <source>
        <dbReference type="EMBL" id="KAK5771093.1"/>
    </source>
</evidence>
<dbReference type="EC" id="3.6.1.5" evidence="2"/>
<sequence length="817" mass="91337">MRRSHARNRVESKSKSTTNPQKMDPIKLQIRSNSRSTALFSRNSRQTKSIPSFVAVSIAISLALFAFIYIFFFSSKGSVKYGIIIDGGSTGTRIHVIRYRVDGGKNPVFDFKEGLDSLRVNPGLSAYAEDLAGAGYSLKELLEFARRKVPKKQWGETEIRLMATAGMRLLDDEVQERILEQCRKVLRVSGFKFRDDWASVITGSDEGVYAWVVANYVLGTLGGNPLHTTGIIELGGASAQVTFFSNEPMPSEFSRSIKFGNITYSLYSHSFLHFGQNVAHESLRALLVKGDFSPAADSLHKEMYIDPCMPKGYFPESSNLSLGSVAEKSKYISEFKARGNFSECRSAALMLLQKGKERCSYDHCYLGSVFMPKLRGKFLATENFFYTSKFFRLRQRAFLSDLIMAGKHFCEEDWSKLKKKHQSLNEEDLLRYCFSSAYIVALLHDSLEIALDDERISFANQVNDIPLDWALGAFILQSTTISDVQQTDWITIIMSSDSSTLISITAISAILMFAAWSISKWRKPQLKTVYDLEKGRYIITRIEIMSDHLVLYVDRLVRPVPARPVESGAGPSTEEKEKVKDKEVFQGSNEEDPLIQVAECRICQEEDSIKNLETPCACNGSLKYAHRKCVQHWCNEKGDIICEICHQSYQPDYTAPPRPPTDETAIDIGGGWTISGTPLDLRDPRLLAIAEAERQFLETGYDEYAASNATGAAFCRSAAVILMALLLLRHAVTVPDADSDDDVSSFFSFFLLRAAGFLLPCYIMAWAISILQQRRQRQEAAALAATQVAFVLQSGQSRGMHFAIASGPAVTPHPENV</sequence>
<evidence type="ECO:0000256" key="4">
    <source>
        <dbReference type="ARBA" id="ARBA00022771"/>
    </source>
</evidence>
<dbReference type="InterPro" id="IPR013083">
    <property type="entry name" value="Znf_RING/FYVE/PHD"/>
</dbReference>
<evidence type="ECO:0000256" key="9">
    <source>
        <dbReference type="ARBA" id="ARBA00031428"/>
    </source>
</evidence>
<keyword evidence="6" id="KW-0862">Zinc</keyword>
<dbReference type="SMART" id="SM00744">
    <property type="entry name" value="RINGv"/>
    <property type="match status" value="1"/>
</dbReference>
<evidence type="ECO:0000256" key="7">
    <source>
        <dbReference type="ARBA" id="ARBA00030084"/>
    </source>
</evidence>
<evidence type="ECO:0000256" key="3">
    <source>
        <dbReference type="ARBA" id="ARBA00022723"/>
    </source>
</evidence>
<feature type="domain" description="RING-CH-type" evidence="14">
    <location>
        <begin position="592"/>
        <end position="652"/>
    </location>
</feature>
<dbReference type="PROSITE" id="PS51292">
    <property type="entry name" value="ZF_RING_CH"/>
    <property type="match status" value="1"/>
</dbReference>